<evidence type="ECO:0000259" key="2">
    <source>
        <dbReference type="PROSITE" id="PS50188"/>
    </source>
</evidence>
<dbReference type="SMART" id="SM00449">
    <property type="entry name" value="SPRY"/>
    <property type="match status" value="1"/>
</dbReference>
<dbReference type="InterPro" id="IPR044736">
    <property type="entry name" value="Gid1/RanBPM/SPLA_SPRY"/>
</dbReference>
<sequence>MSIPTESIDVDMTADHDQEHLWAPLTNLDASEQLRLLRASIAKLERQQMNLTSSSCASFDLVAQNSNDATDTLCGQNDDIEPNNDKEAMADQQQEEERTKADQMEHLREKIKQIEMELNDMKQQKADQMERAKIDEAIKATTVLVKKHKTLQTKMKKELQQTIEELTEAEEGNVDHFARLQTTIGALEQKQKNDQEELLRKIDGSQAMVIAQLEKQKVSNANKFAEMGHQLNALQETVVKMEEYQKGQQLRIVDLQKKVATLRGPQNRWDFYTSHRSLTLSRLVVKVTDKHDWGHFSVFAALPIPKKDSGTFYFEVTILGNAFGVCIGLASQQMQKDEWVGHYKGTYAYCYGGQIWGHEVEGCSHYGDNGRPYIGGMPSFNTGDVIGCGINLATRQIIYTTNGERLETTSLFVDSAADLFPCVTLYHPKTKIKANFGPNFKWKF</sequence>
<dbReference type="InterPro" id="IPR001870">
    <property type="entry name" value="B30.2/SPRY"/>
</dbReference>
<reference evidence="4" key="1">
    <citation type="submission" date="2022-11" db="UniProtKB">
        <authorList>
            <consortium name="WormBaseParasite"/>
        </authorList>
    </citation>
    <scope>IDENTIFICATION</scope>
</reference>
<dbReference type="CDD" id="cd12885">
    <property type="entry name" value="SPRY_RanBP_like"/>
    <property type="match status" value="1"/>
</dbReference>
<dbReference type="InterPro" id="IPR043136">
    <property type="entry name" value="B30.2/SPRY_sf"/>
</dbReference>
<proteinExistence type="predicted"/>
<evidence type="ECO:0000313" key="4">
    <source>
        <dbReference type="WBParaSite" id="Gr19_v10_g16855.t1"/>
    </source>
</evidence>
<organism evidence="3 4">
    <name type="scientific">Globodera rostochiensis</name>
    <name type="common">Golden nematode worm</name>
    <name type="synonym">Heterodera rostochiensis</name>
    <dbReference type="NCBI Taxonomy" id="31243"/>
    <lineage>
        <taxon>Eukaryota</taxon>
        <taxon>Metazoa</taxon>
        <taxon>Ecdysozoa</taxon>
        <taxon>Nematoda</taxon>
        <taxon>Chromadorea</taxon>
        <taxon>Rhabditida</taxon>
        <taxon>Tylenchina</taxon>
        <taxon>Tylenchomorpha</taxon>
        <taxon>Tylenchoidea</taxon>
        <taxon>Heteroderidae</taxon>
        <taxon>Heteroderinae</taxon>
        <taxon>Globodera</taxon>
    </lineage>
</organism>
<dbReference type="InterPro" id="IPR003877">
    <property type="entry name" value="SPRY_dom"/>
</dbReference>
<dbReference type="PANTHER" id="PTHR12864">
    <property type="entry name" value="RAN BINDING PROTEIN 9-RELATED"/>
    <property type="match status" value="1"/>
</dbReference>
<dbReference type="InterPro" id="IPR050618">
    <property type="entry name" value="Ubq-SigPath_Reg"/>
</dbReference>
<dbReference type="PROSITE" id="PS50188">
    <property type="entry name" value="B302_SPRY"/>
    <property type="match status" value="1"/>
</dbReference>
<dbReference type="Gene3D" id="2.60.120.920">
    <property type="match status" value="1"/>
</dbReference>
<keyword evidence="3" id="KW-1185">Reference proteome</keyword>
<accession>A0A914HFD1</accession>
<evidence type="ECO:0000313" key="3">
    <source>
        <dbReference type="Proteomes" id="UP000887572"/>
    </source>
</evidence>
<dbReference type="Proteomes" id="UP000887572">
    <property type="component" value="Unplaced"/>
</dbReference>
<dbReference type="Pfam" id="PF00622">
    <property type="entry name" value="SPRY"/>
    <property type="match status" value="1"/>
</dbReference>
<dbReference type="SUPFAM" id="SSF49899">
    <property type="entry name" value="Concanavalin A-like lectins/glucanases"/>
    <property type="match status" value="1"/>
</dbReference>
<evidence type="ECO:0000256" key="1">
    <source>
        <dbReference type="SAM" id="MobiDB-lite"/>
    </source>
</evidence>
<dbReference type="WBParaSite" id="Gr19_v10_g16855.t1">
    <property type="protein sequence ID" value="Gr19_v10_g16855.t1"/>
    <property type="gene ID" value="Gr19_v10_g16855"/>
</dbReference>
<feature type="domain" description="B30.2/SPRY" evidence="2">
    <location>
        <begin position="246"/>
        <end position="441"/>
    </location>
</feature>
<dbReference type="AlphaFoldDB" id="A0A914HFD1"/>
<name>A0A914HFD1_GLORO</name>
<feature type="region of interest" description="Disordered" evidence="1">
    <location>
        <begin position="74"/>
        <end position="102"/>
    </location>
</feature>
<feature type="compositionally biased region" description="Basic and acidic residues" evidence="1">
    <location>
        <begin position="83"/>
        <end position="102"/>
    </location>
</feature>
<dbReference type="InterPro" id="IPR013320">
    <property type="entry name" value="ConA-like_dom_sf"/>
</dbReference>
<protein>
    <submittedName>
        <fullName evidence="4">B30.2/SPRY domain-containing protein</fullName>
    </submittedName>
</protein>